<dbReference type="Pfam" id="PF00364">
    <property type="entry name" value="Biotin_lipoyl"/>
    <property type="match status" value="1"/>
</dbReference>
<protein>
    <submittedName>
        <fullName evidence="2">Uncharacterized protein</fullName>
    </submittedName>
</protein>
<evidence type="ECO:0000313" key="3">
    <source>
        <dbReference type="Proteomes" id="UP000250241"/>
    </source>
</evidence>
<reference evidence="2 3" key="1">
    <citation type="submission" date="2016-10" db="EMBL/GenBank/DDBJ databases">
        <title>Genome sequence of Rothia aeria strain JCM11412.</title>
        <authorList>
            <person name="Nambu T."/>
        </authorList>
    </citation>
    <scope>NUCLEOTIDE SEQUENCE [LARGE SCALE GENOMIC DNA]</scope>
    <source>
        <strain evidence="2 3">JCM 11412</strain>
    </source>
</reference>
<organism evidence="2 3">
    <name type="scientific">Rothia aeria</name>
    <dbReference type="NCBI Taxonomy" id="172042"/>
    <lineage>
        <taxon>Bacteria</taxon>
        <taxon>Bacillati</taxon>
        <taxon>Actinomycetota</taxon>
        <taxon>Actinomycetes</taxon>
        <taxon>Micrococcales</taxon>
        <taxon>Micrococcaceae</taxon>
        <taxon>Rothia</taxon>
    </lineage>
</organism>
<sequence length="106" mass="11531">MKEPQKVKDFFMPQNSNSPQRPNEHTLHSNQDDLGPTIVCAPFAGYLTLLVGQGEHVDAGQKLAIVEALKVETLVTARTHGRVGRITHTDGSYVTGGQLLLTIVPE</sequence>
<dbReference type="Gene3D" id="2.40.50.100">
    <property type="match status" value="1"/>
</dbReference>
<dbReference type="CDD" id="cd06850">
    <property type="entry name" value="biotinyl_domain"/>
    <property type="match status" value="1"/>
</dbReference>
<proteinExistence type="predicted"/>
<accession>A0A2Z5QZ84</accession>
<dbReference type="InterPro" id="IPR011053">
    <property type="entry name" value="Single_hybrid_motif"/>
</dbReference>
<feature type="compositionally biased region" description="Basic and acidic residues" evidence="1">
    <location>
        <begin position="22"/>
        <end position="31"/>
    </location>
</feature>
<feature type="region of interest" description="Disordered" evidence="1">
    <location>
        <begin position="1"/>
        <end position="32"/>
    </location>
</feature>
<dbReference type="InterPro" id="IPR000089">
    <property type="entry name" value="Biotin_lipoyl"/>
</dbReference>
<evidence type="ECO:0000313" key="2">
    <source>
        <dbReference type="EMBL" id="BAV87673.1"/>
    </source>
</evidence>
<gene>
    <name evidence="2" type="ORF">RA11412_1374</name>
</gene>
<name>A0A2Z5QZ84_9MICC</name>
<dbReference type="GeneID" id="93861139"/>
<dbReference type="KEGG" id="raj:RA11412_1374"/>
<dbReference type="EMBL" id="AP017895">
    <property type="protein sequence ID" value="BAV87673.1"/>
    <property type="molecule type" value="Genomic_DNA"/>
</dbReference>
<dbReference type="SUPFAM" id="SSF51230">
    <property type="entry name" value="Single hybrid motif"/>
    <property type="match status" value="1"/>
</dbReference>
<dbReference type="Proteomes" id="UP000250241">
    <property type="component" value="Chromosome"/>
</dbReference>
<keyword evidence="3" id="KW-1185">Reference proteome</keyword>
<dbReference type="AlphaFoldDB" id="A0A2Z5QZ84"/>
<dbReference type="RefSeq" id="WP_126853880.1">
    <property type="nucleotide sequence ID" value="NZ_CAKASD010000023.1"/>
</dbReference>
<evidence type="ECO:0000256" key="1">
    <source>
        <dbReference type="SAM" id="MobiDB-lite"/>
    </source>
</evidence>